<proteinExistence type="predicted"/>
<feature type="chain" id="PRO_5030021126" evidence="1">
    <location>
        <begin position="26"/>
        <end position="190"/>
    </location>
</feature>
<dbReference type="RefSeq" id="WP_061429548.1">
    <property type="nucleotide sequence ID" value="NZ_CATNZX010000001.1"/>
</dbReference>
<accession>A0A140GQX8</accession>
<feature type="signal peptide" evidence="1">
    <location>
        <begin position="1"/>
        <end position="25"/>
    </location>
</feature>
<dbReference type="Proteomes" id="UP000070260">
    <property type="component" value="Plasmid pJFP838A"/>
</dbReference>
<evidence type="ECO:0000313" key="3">
    <source>
        <dbReference type="Proteomes" id="UP000070260"/>
    </source>
</evidence>
<dbReference type="PATRIC" id="fig|1502.177.peg.3227"/>
<protein>
    <submittedName>
        <fullName evidence="2">Uncharacterized protein</fullName>
    </submittedName>
</protein>
<sequence length="190" mass="21249">MLKRLKTVIATMSLIVFLTPVSTFASTKTNSDFTVKDITLSEIPSDVTPMKFNSEEEAENYFNNAVNGIENANTTIVEPEMTLYDYRGHRYAEKRGWPVTIAMDVPYLAKWSSKWGNYYASASKPSTSIAGTTIGFEWREISSATYSNIGSNPTKLTAHGEGYLDYYVIIEGGIKYYTKRISVDGSWGQP</sequence>
<keyword evidence="2" id="KW-0614">Plasmid</keyword>
<keyword evidence="1" id="KW-0732">Signal</keyword>
<organism evidence="2 3">
    <name type="scientific">Clostridium perfringens</name>
    <dbReference type="NCBI Taxonomy" id="1502"/>
    <lineage>
        <taxon>Bacteria</taxon>
        <taxon>Bacillati</taxon>
        <taxon>Bacillota</taxon>
        <taxon>Clostridia</taxon>
        <taxon>Eubacteriales</taxon>
        <taxon>Clostridiaceae</taxon>
        <taxon>Clostridium</taxon>
    </lineage>
</organism>
<name>A0A140GQX8_CLOPF</name>
<dbReference type="EMBL" id="CP013615">
    <property type="protein sequence ID" value="AMN30937.1"/>
    <property type="molecule type" value="Genomic_DNA"/>
</dbReference>
<gene>
    <name evidence="2" type="ORF">JFP838_pA0021</name>
</gene>
<evidence type="ECO:0000313" key="2">
    <source>
        <dbReference type="EMBL" id="AMN30937.1"/>
    </source>
</evidence>
<evidence type="ECO:0000256" key="1">
    <source>
        <dbReference type="SAM" id="SignalP"/>
    </source>
</evidence>
<dbReference type="AlphaFoldDB" id="A0A140GQX8"/>
<geneLocation type="plasmid" evidence="2 3">
    <name>pJFP838A</name>
</geneLocation>
<reference evidence="2 3" key="1">
    <citation type="journal article" date="2016" name="PLoS ONE">
        <title>Plasmid Characterization and Chromosome Analysis of Two netF+ Clostridium perfringens Isolates Associated with Foal and Canine Necrotizing Enteritis.</title>
        <authorList>
            <person name="Mehdizadeh Gohari I."/>
            <person name="Kropinski A.M."/>
            <person name="Weese S.J."/>
            <person name="Parreira V.R."/>
            <person name="Whitehead A.E."/>
            <person name="Boerlin P."/>
            <person name="Prescott J.F."/>
        </authorList>
    </citation>
    <scope>NUCLEOTIDE SEQUENCE [LARGE SCALE GENOMIC DNA]</scope>
    <source>
        <strain evidence="2 3">JP838</strain>
        <plasmid evidence="3">Plasmid pJFP838A</plasmid>
    </source>
</reference>